<evidence type="ECO:0000256" key="7">
    <source>
        <dbReference type="PROSITE-ProRule" id="PRU00047"/>
    </source>
</evidence>
<dbReference type="GO" id="GO:0004519">
    <property type="term" value="F:endonuclease activity"/>
    <property type="evidence" value="ECO:0007669"/>
    <property type="project" value="UniProtKB-KW"/>
</dbReference>
<dbReference type="GO" id="GO:0003964">
    <property type="term" value="F:RNA-directed DNA polymerase activity"/>
    <property type="evidence" value="ECO:0007669"/>
    <property type="project" value="UniProtKB-KW"/>
</dbReference>
<dbReference type="InterPro" id="IPR032567">
    <property type="entry name" value="RTL1-rel"/>
</dbReference>
<dbReference type="Proteomes" id="UP001141806">
    <property type="component" value="Unassembled WGS sequence"/>
</dbReference>
<evidence type="ECO:0000256" key="3">
    <source>
        <dbReference type="ARBA" id="ARBA00022722"/>
    </source>
</evidence>
<feature type="region of interest" description="Disordered" evidence="8">
    <location>
        <begin position="115"/>
        <end position="150"/>
    </location>
</feature>
<accession>A0A9Q0KQE5</accession>
<organism evidence="10 11">
    <name type="scientific">Protea cynaroides</name>
    <dbReference type="NCBI Taxonomy" id="273540"/>
    <lineage>
        <taxon>Eukaryota</taxon>
        <taxon>Viridiplantae</taxon>
        <taxon>Streptophyta</taxon>
        <taxon>Embryophyta</taxon>
        <taxon>Tracheophyta</taxon>
        <taxon>Spermatophyta</taxon>
        <taxon>Magnoliopsida</taxon>
        <taxon>Proteales</taxon>
        <taxon>Proteaceae</taxon>
        <taxon>Protea</taxon>
    </lineage>
</organism>
<keyword evidence="7" id="KW-0862">Zinc</keyword>
<dbReference type="CDD" id="cd01647">
    <property type="entry name" value="RT_LTR"/>
    <property type="match status" value="1"/>
</dbReference>
<dbReference type="InterPro" id="IPR021109">
    <property type="entry name" value="Peptidase_aspartic_dom_sf"/>
</dbReference>
<keyword evidence="3" id="KW-0540">Nuclease</keyword>
<evidence type="ECO:0000313" key="11">
    <source>
        <dbReference type="Proteomes" id="UP001141806"/>
    </source>
</evidence>
<dbReference type="Gene3D" id="3.10.20.370">
    <property type="match status" value="1"/>
</dbReference>
<evidence type="ECO:0000256" key="6">
    <source>
        <dbReference type="ARBA" id="ARBA00022918"/>
    </source>
</evidence>
<dbReference type="Gene3D" id="2.40.70.10">
    <property type="entry name" value="Acid Proteases"/>
    <property type="match status" value="1"/>
</dbReference>
<dbReference type="Gene3D" id="4.10.60.10">
    <property type="entry name" value="Zinc finger, CCHC-type"/>
    <property type="match status" value="1"/>
</dbReference>
<gene>
    <name evidence="10" type="ORF">NE237_008092</name>
</gene>
<feature type="compositionally biased region" description="Polar residues" evidence="8">
    <location>
        <begin position="115"/>
        <end position="128"/>
    </location>
</feature>
<proteinExistence type="predicted"/>
<dbReference type="EMBL" id="JAMYWD010000004">
    <property type="protein sequence ID" value="KAJ4974918.1"/>
    <property type="molecule type" value="Genomic_DNA"/>
</dbReference>
<reference evidence="10" key="1">
    <citation type="journal article" date="2023" name="Plant J.">
        <title>The genome of the king protea, Protea cynaroides.</title>
        <authorList>
            <person name="Chang J."/>
            <person name="Duong T.A."/>
            <person name="Schoeman C."/>
            <person name="Ma X."/>
            <person name="Roodt D."/>
            <person name="Barker N."/>
            <person name="Li Z."/>
            <person name="Van de Peer Y."/>
            <person name="Mizrachi E."/>
        </authorList>
    </citation>
    <scope>NUCLEOTIDE SEQUENCE</scope>
    <source>
        <tissue evidence="10">Young leaves</tissue>
    </source>
</reference>
<dbReference type="FunFam" id="3.10.20.370:FF:000001">
    <property type="entry name" value="Retrovirus-related Pol polyprotein from transposon 17.6-like protein"/>
    <property type="match status" value="1"/>
</dbReference>
<evidence type="ECO:0000256" key="1">
    <source>
        <dbReference type="ARBA" id="ARBA00022679"/>
    </source>
</evidence>
<dbReference type="InterPro" id="IPR001878">
    <property type="entry name" value="Znf_CCHC"/>
</dbReference>
<dbReference type="GO" id="GO:0006508">
    <property type="term" value="P:proteolysis"/>
    <property type="evidence" value="ECO:0007669"/>
    <property type="project" value="InterPro"/>
</dbReference>
<evidence type="ECO:0000313" key="10">
    <source>
        <dbReference type="EMBL" id="KAJ4974918.1"/>
    </source>
</evidence>
<dbReference type="Pfam" id="PF08284">
    <property type="entry name" value="RVP_2"/>
    <property type="match status" value="1"/>
</dbReference>
<dbReference type="CDD" id="cd00303">
    <property type="entry name" value="retropepsin_like"/>
    <property type="match status" value="1"/>
</dbReference>
<dbReference type="SUPFAM" id="SSF57756">
    <property type="entry name" value="Retrovirus zinc finger-like domains"/>
    <property type="match status" value="1"/>
</dbReference>
<dbReference type="InterPro" id="IPR041373">
    <property type="entry name" value="RT_RNaseH"/>
</dbReference>
<dbReference type="PROSITE" id="PS00141">
    <property type="entry name" value="ASP_PROTEASE"/>
    <property type="match status" value="1"/>
</dbReference>
<dbReference type="PANTHER" id="PTHR15503:SF45">
    <property type="entry name" value="RNA-DIRECTED DNA POLYMERASE HOMOLOG"/>
    <property type="match status" value="1"/>
</dbReference>
<evidence type="ECO:0000256" key="5">
    <source>
        <dbReference type="ARBA" id="ARBA00022801"/>
    </source>
</evidence>
<keyword evidence="2" id="KW-0548">Nucleotidyltransferase</keyword>
<comment type="caution">
    <text evidence="10">The sequence shown here is derived from an EMBL/GenBank/DDBJ whole genome shotgun (WGS) entry which is preliminary data.</text>
</comment>
<dbReference type="GO" id="GO:0004190">
    <property type="term" value="F:aspartic-type endopeptidase activity"/>
    <property type="evidence" value="ECO:0007669"/>
    <property type="project" value="InterPro"/>
</dbReference>
<dbReference type="PANTHER" id="PTHR15503">
    <property type="entry name" value="LDOC1 RELATED"/>
    <property type="match status" value="1"/>
</dbReference>
<keyword evidence="4" id="KW-0255">Endonuclease</keyword>
<evidence type="ECO:0000256" key="2">
    <source>
        <dbReference type="ARBA" id="ARBA00022695"/>
    </source>
</evidence>
<feature type="domain" description="CCHC-type" evidence="9">
    <location>
        <begin position="134"/>
        <end position="150"/>
    </location>
</feature>
<dbReference type="Gene3D" id="3.10.10.10">
    <property type="entry name" value="HIV Type 1 Reverse Transcriptase, subunit A, domain 1"/>
    <property type="match status" value="1"/>
</dbReference>
<dbReference type="InterPro" id="IPR043502">
    <property type="entry name" value="DNA/RNA_pol_sf"/>
</dbReference>
<dbReference type="GO" id="GO:0003676">
    <property type="term" value="F:nucleic acid binding"/>
    <property type="evidence" value="ECO:0007669"/>
    <property type="project" value="InterPro"/>
</dbReference>
<dbReference type="AlphaFoldDB" id="A0A9Q0KQE5"/>
<evidence type="ECO:0000256" key="8">
    <source>
        <dbReference type="SAM" id="MobiDB-lite"/>
    </source>
</evidence>
<keyword evidence="1" id="KW-0808">Transferase</keyword>
<sequence length="706" mass="80423">MEKEFLSLYQGQMSVDAYQQCYEELFFFAPLSMQEEDTKTHRFVTGLRGSIREHVPGLEKKIYNEAIQIARVIESSQKESYFTQNRGIKRPAGNAYNGGNNKTFKPFHAQGFTAASKTTPVTQQQPKPNSEGPRCYNRSQTGHMARECPKPKKHLHQGRVYLCYIRGCCRITRSGHRVLFDSGATHSFISVSFGKKLNLPIKTLDYKLLVRSPMGLEVELEKGYGPCPVLIGEKTLDATLIQLGMADFDVILGMDWLAWHSVKLLCIEKKLTLKDKKGVEFSFVGTKLLHKRKLILSALKAKKCLVKGAVGYLVSVVDLTKESPQMKDIDVVRDYPDVFLEELPGLPPDRATEFVIDLIPGAAPVSKEPYRMAPTELKELKVQLQELLDKSYIRPSISPWGAPVLFIKKKDGSVRLCIDYRELNKLTIKNRYPLPRIDDLFDQLQGAKVFSKIDLRSGYHQLKIKEGDIPKIAFRTRYGHYEFLVMSFGLTNAPATFMELMNRVFHDMLDTSVIVFIDDTLPFTLYTDASGLGLRCVRMQGEQVIAYASRQLKTHEKNYPTHDLELAAVVHAVKIWRHYLYGEKFQIKSDHKSLTYLFNQKELNMRQRRWLELLKDYDCDIQYHPGKANVVADALSRKVVIKSQGEVSTTAAMCTTGMVFNHDNEQYVIDTTDGSANQGFIHRFSNMFAALKIILDIIDEVKTAIK</sequence>
<keyword evidence="7" id="KW-0863">Zinc-finger</keyword>
<keyword evidence="6" id="KW-0695">RNA-directed DNA polymerase</keyword>
<dbReference type="InterPro" id="IPR036875">
    <property type="entry name" value="Znf_CCHC_sf"/>
</dbReference>
<protein>
    <recommendedName>
        <fullName evidence="9">CCHC-type domain-containing protein</fullName>
    </recommendedName>
</protein>
<evidence type="ECO:0000256" key="4">
    <source>
        <dbReference type="ARBA" id="ARBA00022759"/>
    </source>
</evidence>
<dbReference type="PROSITE" id="PS50158">
    <property type="entry name" value="ZF_CCHC"/>
    <property type="match status" value="1"/>
</dbReference>
<dbReference type="InterPro" id="IPR001969">
    <property type="entry name" value="Aspartic_peptidase_AS"/>
</dbReference>
<dbReference type="OrthoDB" id="543541at2759"/>
<dbReference type="CDD" id="cd09274">
    <property type="entry name" value="RNase_HI_RT_Ty3"/>
    <property type="match status" value="1"/>
</dbReference>
<dbReference type="Pfam" id="PF17917">
    <property type="entry name" value="RT_RNaseH"/>
    <property type="match status" value="1"/>
</dbReference>
<evidence type="ECO:0000259" key="9">
    <source>
        <dbReference type="PROSITE" id="PS50158"/>
    </source>
</evidence>
<dbReference type="SUPFAM" id="SSF50630">
    <property type="entry name" value="Acid proteases"/>
    <property type="match status" value="1"/>
</dbReference>
<dbReference type="GO" id="GO:0008270">
    <property type="term" value="F:zinc ion binding"/>
    <property type="evidence" value="ECO:0007669"/>
    <property type="project" value="UniProtKB-KW"/>
</dbReference>
<name>A0A9Q0KQE5_9MAGN</name>
<keyword evidence="5" id="KW-0378">Hydrolase</keyword>
<keyword evidence="7" id="KW-0479">Metal-binding</keyword>
<dbReference type="SUPFAM" id="SSF56672">
    <property type="entry name" value="DNA/RNA polymerases"/>
    <property type="match status" value="1"/>
</dbReference>
<keyword evidence="11" id="KW-1185">Reference proteome</keyword>